<dbReference type="Pfam" id="PF07690">
    <property type="entry name" value="MFS_1"/>
    <property type="match status" value="1"/>
</dbReference>
<feature type="transmembrane region" description="Helical" evidence="5">
    <location>
        <begin position="241"/>
        <end position="262"/>
    </location>
</feature>
<sequence length="486" mass="51332">MSDNTLAARTPARYAPAETARSHHGWALVVLLVGAILPPLDYFIVNLALPAIRDGLGAQASELQLVVSAYACANAVAQITGGRLGDLYGRKRLFMIGMAGFVVASTLCGLAGSGAELVAGRLLQGLFAAILGPQVLATIRSVFTPHEQVRVMGFYGFVFGLAAVIGQLGGGALISLHPFGLGWRSIFLVNLPIGVLALLGSWRFIPENRPPRGKRIDVPGSILLSLFLLMLVYPLTRGPEAGWPLWMLACLAGSLPMLYWLVRVEWRRLVDGNDPLLDVRLFRNPVIALGLALAFLFYMMSAFFLTYGIYLQSGLHWTPLASGLAIMPFGLGFITSPLLMPRLVYRFGGYRVLTLGFALLAIGVATAGALASASTPGPGFYVGLATIGMGQGLVLPSVVRIVLAEVEPERAGVASGMVTATLQIGAAVGAATLGGLFFSTLGANPGVVDYVHAFRTSMFALVAILLPCAVLTTALGPLHRRLHAGD</sequence>
<feature type="transmembrane region" description="Helical" evidence="5">
    <location>
        <begin position="186"/>
        <end position="204"/>
    </location>
</feature>
<dbReference type="CDD" id="cd17321">
    <property type="entry name" value="MFS_MMR_MDR_like"/>
    <property type="match status" value="1"/>
</dbReference>
<dbReference type="EMBL" id="RQIS01000016">
    <property type="protein sequence ID" value="RQH03679.1"/>
    <property type="molecule type" value="Genomic_DNA"/>
</dbReference>
<feature type="transmembrane region" description="Helical" evidence="5">
    <location>
        <begin position="93"/>
        <end position="112"/>
    </location>
</feature>
<dbReference type="InterPro" id="IPR011701">
    <property type="entry name" value="MFS"/>
</dbReference>
<evidence type="ECO:0000256" key="2">
    <source>
        <dbReference type="ARBA" id="ARBA00022692"/>
    </source>
</evidence>
<feature type="transmembrane region" description="Helical" evidence="5">
    <location>
        <begin position="379"/>
        <end position="403"/>
    </location>
</feature>
<accession>A0A3N6MHZ1</accession>
<reference evidence="7 8" key="1">
    <citation type="submission" date="2018-11" db="EMBL/GenBank/DDBJ databases">
        <title>Paraburkholderia sp. DHOA04, isolated from soil.</title>
        <authorList>
            <person name="Gao Z.-H."/>
            <person name="Qiu L.-H."/>
            <person name="Fu J.-C."/>
        </authorList>
    </citation>
    <scope>NUCLEOTIDE SEQUENCE [LARGE SCALE GENOMIC DNA]</scope>
    <source>
        <strain evidence="7 8">DHOA04</strain>
    </source>
</reference>
<feature type="transmembrane region" description="Helical" evidence="5">
    <location>
        <begin position="286"/>
        <end position="310"/>
    </location>
</feature>
<feature type="transmembrane region" description="Helical" evidence="5">
    <location>
        <begin position="26"/>
        <end position="49"/>
    </location>
</feature>
<keyword evidence="8" id="KW-1185">Reference proteome</keyword>
<proteinExistence type="predicted"/>
<dbReference type="AlphaFoldDB" id="A0A3N6MHZ1"/>
<dbReference type="Gene3D" id="1.20.1720.10">
    <property type="entry name" value="Multidrug resistance protein D"/>
    <property type="match status" value="1"/>
</dbReference>
<dbReference type="InterPro" id="IPR036259">
    <property type="entry name" value="MFS_trans_sf"/>
</dbReference>
<gene>
    <name evidence="7" type="ORF">D1Y85_20610</name>
</gene>
<feature type="transmembrane region" description="Helical" evidence="5">
    <location>
        <begin position="118"/>
        <end position="139"/>
    </location>
</feature>
<evidence type="ECO:0000256" key="1">
    <source>
        <dbReference type="ARBA" id="ARBA00004141"/>
    </source>
</evidence>
<keyword evidence="4 5" id="KW-0472">Membrane</keyword>
<dbReference type="GO" id="GO:0016020">
    <property type="term" value="C:membrane"/>
    <property type="evidence" value="ECO:0007669"/>
    <property type="project" value="UniProtKB-SubCell"/>
</dbReference>
<dbReference type="RefSeq" id="WP_124152932.1">
    <property type="nucleotide sequence ID" value="NZ_RQIS01000016.1"/>
</dbReference>
<feature type="domain" description="Major facilitator superfamily (MFS) profile" evidence="6">
    <location>
        <begin position="27"/>
        <end position="480"/>
    </location>
</feature>
<protein>
    <submittedName>
        <fullName evidence="7">MFS transporter</fullName>
    </submittedName>
</protein>
<feature type="transmembrane region" description="Helical" evidence="5">
    <location>
        <begin position="415"/>
        <end position="438"/>
    </location>
</feature>
<dbReference type="InterPro" id="IPR020846">
    <property type="entry name" value="MFS_dom"/>
</dbReference>
<dbReference type="SUPFAM" id="SSF103473">
    <property type="entry name" value="MFS general substrate transporter"/>
    <property type="match status" value="1"/>
</dbReference>
<keyword evidence="2 5" id="KW-0812">Transmembrane</keyword>
<feature type="transmembrane region" description="Helical" evidence="5">
    <location>
        <begin position="352"/>
        <end position="373"/>
    </location>
</feature>
<feature type="transmembrane region" description="Helical" evidence="5">
    <location>
        <begin position="316"/>
        <end position="340"/>
    </location>
</feature>
<evidence type="ECO:0000256" key="5">
    <source>
        <dbReference type="SAM" id="Phobius"/>
    </source>
</evidence>
<feature type="transmembrane region" description="Helical" evidence="5">
    <location>
        <begin position="151"/>
        <end position="174"/>
    </location>
</feature>
<evidence type="ECO:0000259" key="6">
    <source>
        <dbReference type="PROSITE" id="PS50850"/>
    </source>
</evidence>
<comment type="subcellular location">
    <subcellularLocation>
        <location evidence="1">Membrane</location>
        <topology evidence="1">Multi-pass membrane protein</topology>
    </subcellularLocation>
</comment>
<dbReference type="Proteomes" id="UP000272778">
    <property type="component" value="Unassembled WGS sequence"/>
</dbReference>
<dbReference type="OrthoDB" id="9807274at2"/>
<evidence type="ECO:0000256" key="3">
    <source>
        <dbReference type="ARBA" id="ARBA00022989"/>
    </source>
</evidence>
<evidence type="ECO:0000313" key="8">
    <source>
        <dbReference type="Proteomes" id="UP000272778"/>
    </source>
</evidence>
<dbReference type="PROSITE" id="PS50850">
    <property type="entry name" value="MFS"/>
    <property type="match status" value="1"/>
</dbReference>
<dbReference type="PANTHER" id="PTHR42718:SF39">
    <property type="entry name" value="ACTINORHODIN TRANSPORTER-RELATED"/>
    <property type="match status" value="1"/>
</dbReference>
<name>A0A3N6MHZ1_9BURK</name>
<feature type="transmembrane region" description="Helical" evidence="5">
    <location>
        <begin position="458"/>
        <end position="478"/>
    </location>
</feature>
<evidence type="ECO:0000256" key="4">
    <source>
        <dbReference type="ARBA" id="ARBA00023136"/>
    </source>
</evidence>
<evidence type="ECO:0000313" key="7">
    <source>
        <dbReference type="EMBL" id="RQH03679.1"/>
    </source>
</evidence>
<dbReference type="GO" id="GO:0022857">
    <property type="term" value="F:transmembrane transporter activity"/>
    <property type="evidence" value="ECO:0007669"/>
    <property type="project" value="InterPro"/>
</dbReference>
<organism evidence="7 8">
    <name type="scientific">Paraburkholderia dinghuensis</name>
    <dbReference type="NCBI Taxonomy" id="2305225"/>
    <lineage>
        <taxon>Bacteria</taxon>
        <taxon>Pseudomonadati</taxon>
        <taxon>Pseudomonadota</taxon>
        <taxon>Betaproteobacteria</taxon>
        <taxon>Burkholderiales</taxon>
        <taxon>Burkholderiaceae</taxon>
        <taxon>Paraburkholderia</taxon>
    </lineage>
</organism>
<dbReference type="PANTHER" id="PTHR42718">
    <property type="entry name" value="MAJOR FACILITATOR SUPERFAMILY MULTIDRUG TRANSPORTER MFSC"/>
    <property type="match status" value="1"/>
</dbReference>
<keyword evidence="3 5" id="KW-1133">Transmembrane helix</keyword>
<comment type="caution">
    <text evidence="7">The sequence shown here is derived from an EMBL/GenBank/DDBJ whole genome shotgun (WGS) entry which is preliminary data.</text>
</comment>
<dbReference type="Gene3D" id="1.20.1250.20">
    <property type="entry name" value="MFS general substrate transporter like domains"/>
    <property type="match status" value="1"/>
</dbReference>
<feature type="transmembrane region" description="Helical" evidence="5">
    <location>
        <begin position="216"/>
        <end position="235"/>
    </location>
</feature>